<dbReference type="InterPro" id="IPR011010">
    <property type="entry name" value="DNA_brk_join_enz"/>
</dbReference>
<dbReference type="EMBL" id="JAMXFF010000002">
    <property type="protein sequence ID" value="MCT7965156.1"/>
    <property type="molecule type" value="Genomic_DNA"/>
</dbReference>
<reference evidence="3 4" key="1">
    <citation type="journal article" date="2022" name="Front. Microbiol.">
        <title>High genomic differentiation and limited gene flow indicate recent cryptic speciation within the genus Laspinema (cyanobacteria).</title>
        <authorList>
            <person name="Stanojkovic A."/>
            <person name="Skoupy S."/>
            <person name="Skaloud P."/>
            <person name="Dvorak P."/>
        </authorList>
    </citation>
    <scope>NUCLEOTIDE SEQUENCE [LARGE SCALE GENOMIC DNA]</scope>
    <source>
        <strain evidence="3 4">D2a</strain>
    </source>
</reference>
<keyword evidence="4" id="KW-1185">Reference proteome</keyword>
<evidence type="ECO:0000256" key="1">
    <source>
        <dbReference type="ARBA" id="ARBA00023172"/>
    </source>
</evidence>
<accession>A0ABT2MK82</accession>
<dbReference type="Proteomes" id="UP001525890">
    <property type="component" value="Unassembled WGS sequence"/>
</dbReference>
<dbReference type="SUPFAM" id="SSF56349">
    <property type="entry name" value="DNA breaking-rejoining enzymes"/>
    <property type="match status" value="1"/>
</dbReference>
<proteinExistence type="predicted"/>
<comment type="caution">
    <text evidence="3">The sequence shown here is derived from an EMBL/GenBank/DDBJ whole genome shotgun (WGS) entry which is preliminary data.</text>
</comment>
<dbReference type="Gene3D" id="1.10.443.10">
    <property type="entry name" value="Intergrase catalytic core"/>
    <property type="match status" value="1"/>
</dbReference>
<organism evidence="3 4">
    <name type="scientific">Laspinema palackyanum D2a</name>
    <dbReference type="NCBI Taxonomy" id="2953684"/>
    <lineage>
        <taxon>Bacteria</taxon>
        <taxon>Bacillati</taxon>
        <taxon>Cyanobacteriota</taxon>
        <taxon>Cyanophyceae</taxon>
        <taxon>Oscillatoriophycideae</taxon>
        <taxon>Oscillatoriales</taxon>
        <taxon>Laspinemataceae</taxon>
        <taxon>Laspinema</taxon>
        <taxon>Laspinema palackyanum</taxon>
    </lineage>
</organism>
<gene>
    <name evidence="3" type="ORF">NG799_02260</name>
</gene>
<feature type="domain" description="Tyr recombinase" evidence="2">
    <location>
        <begin position="201"/>
        <end position="362"/>
    </location>
</feature>
<dbReference type="InterPro" id="IPR002104">
    <property type="entry name" value="Integrase_catalytic"/>
</dbReference>
<evidence type="ECO:0000259" key="2">
    <source>
        <dbReference type="PROSITE" id="PS51898"/>
    </source>
</evidence>
<evidence type="ECO:0000313" key="3">
    <source>
        <dbReference type="EMBL" id="MCT7965156.1"/>
    </source>
</evidence>
<dbReference type="PROSITE" id="PS51898">
    <property type="entry name" value="TYR_RECOMBINASE"/>
    <property type="match status" value="1"/>
</dbReference>
<name>A0ABT2MK82_9CYAN</name>
<protein>
    <submittedName>
        <fullName evidence="3">Site-specific integrase</fullName>
    </submittedName>
</protein>
<dbReference type="RefSeq" id="WP_368004865.1">
    <property type="nucleotide sequence ID" value="NZ_JAMXFF010000002.1"/>
</dbReference>
<sequence>MPKSIPDLLSQINAELKSAKCGIVVCLRGDRLSLRGTFPPKPNSTKTKPHQQYLALGIYANPAGFKRAKSEALRVGGLIACKEFDWSEWLEPEPLSPSDSKKIADFLQEFESDYFSRKARTAKTETTFKDYLKSWEEFSDRQKPLSTETILEAVRSTPPDSHKRKRTCMAMKSLAKFARIQIDLKPYQGKYSPYTAIQERDLPSDEFIEEWRELIPNPAWKWAYGIIATYGIRSHELFYLDTSLLHEPPGILIVLPGAKNDNRHKVWPCLPEWWEKWKLWETDLPNCSGPDNSALGHRVSRAFNRYNVPFPPYNLRHAWAVRTAVAGLDPAIAARMMDHSLDVHTKLYHRWIGDKHFQQAWENMRFSKER</sequence>
<dbReference type="InterPro" id="IPR013762">
    <property type="entry name" value="Integrase-like_cat_sf"/>
</dbReference>
<keyword evidence="1" id="KW-0233">DNA recombination</keyword>
<evidence type="ECO:0000313" key="4">
    <source>
        <dbReference type="Proteomes" id="UP001525890"/>
    </source>
</evidence>